<comment type="caution">
    <text evidence="2">The sequence shown here is derived from an EMBL/GenBank/DDBJ whole genome shotgun (WGS) entry which is preliminary data.</text>
</comment>
<keyword evidence="3" id="KW-1185">Reference proteome</keyword>
<dbReference type="InterPro" id="IPR000073">
    <property type="entry name" value="AB_hydrolase_1"/>
</dbReference>
<organism evidence="2 3">
    <name type="scientific">Arthrobacter psychrochitiniphilus</name>
    <dbReference type="NCBI Taxonomy" id="291045"/>
    <lineage>
        <taxon>Bacteria</taxon>
        <taxon>Bacillati</taxon>
        <taxon>Actinomycetota</taxon>
        <taxon>Actinomycetes</taxon>
        <taxon>Micrococcales</taxon>
        <taxon>Micrococcaceae</taxon>
        <taxon>Arthrobacter</taxon>
    </lineage>
</organism>
<proteinExistence type="predicted"/>
<dbReference type="AlphaFoldDB" id="A0A2V3DSY5"/>
<protein>
    <submittedName>
        <fullName evidence="2">Alpha/beta hydrolase</fullName>
    </submittedName>
</protein>
<dbReference type="PANTHER" id="PTHR43798:SF33">
    <property type="entry name" value="HYDROLASE, PUTATIVE (AFU_ORTHOLOGUE AFUA_2G14860)-RELATED"/>
    <property type="match status" value="1"/>
</dbReference>
<dbReference type="Gene3D" id="3.40.50.1820">
    <property type="entry name" value="alpha/beta hydrolase"/>
    <property type="match status" value="1"/>
</dbReference>
<dbReference type="InterPro" id="IPR050266">
    <property type="entry name" value="AB_hydrolase_sf"/>
</dbReference>
<dbReference type="OrthoDB" id="5195507at2"/>
<evidence type="ECO:0000259" key="1">
    <source>
        <dbReference type="Pfam" id="PF00561"/>
    </source>
</evidence>
<dbReference type="GO" id="GO:0016020">
    <property type="term" value="C:membrane"/>
    <property type="evidence" value="ECO:0007669"/>
    <property type="project" value="TreeGrafter"/>
</dbReference>
<dbReference type="InterPro" id="IPR029058">
    <property type="entry name" value="AB_hydrolase_fold"/>
</dbReference>
<dbReference type="PANTHER" id="PTHR43798">
    <property type="entry name" value="MONOACYLGLYCEROL LIPASE"/>
    <property type="match status" value="1"/>
</dbReference>
<keyword evidence="2" id="KW-0378">Hydrolase</keyword>
<dbReference type="SUPFAM" id="SSF53474">
    <property type="entry name" value="alpha/beta-Hydrolases"/>
    <property type="match status" value="1"/>
</dbReference>
<dbReference type="EMBL" id="QHLZ01000006">
    <property type="protein sequence ID" value="PXA65254.1"/>
    <property type="molecule type" value="Genomic_DNA"/>
</dbReference>
<accession>A0A2V3DSY5</accession>
<dbReference type="PRINTS" id="PR00111">
    <property type="entry name" value="ABHYDROLASE"/>
</dbReference>
<feature type="domain" description="AB hydrolase-1" evidence="1">
    <location>
        <begin position="78"/>
        <end position="320"/>
    </location>
</feature>
<dbReference type="GO" id="GO:0016787">
    <property type="term" value="F:hydrolase activity"/>
    <property type="evidence" value="ECO:0007669"/>
    <property type="project" value="UniProtKB-KW"/>
</dbReference>
<dbReference type="Pfam" id="PF00561">
    <property type="entry name" value="Abhydrolase_1"/>
    <property type="match status" value="1"/>
</dbReference>
<dbReference type="PRINTS" id="PR00412">
    <property type="entry name" value="EPOXHYDRLASE"/>
</dbReference>
<gene>
    <name evidence="2" type="ORF">CVS29_11345</name>
</gene>
<dbReference type="Proteomes" id="UP000246303">
    <property type="component" value="Unassembled WGS sequence"/>
</dbReference>
<evidence type="ECO:0000313" key="3">
    <source>
        <dbReference type="Proteomes" id="UP000246303"/>
    </source>
</evidence>
<dbReference type="InterPro" id="IPR000639">
    <property type="entry name" value="Epox_hydrolase-like"/>
</dbReference>
<dbReference type="RefSeq" id="WP_110106429.1">
    <property type="nucleotide sequence ID" value="NZ_JACBZZ010000001.1"/>
</dbReference>
<sequence length="338" mass="35612">MSAKSSTTAPAARLVVDLAGRERTHVVEIAGTSVHYWEYAAVGSPAIAADVAAVPAATTDAVAAPAPVPASAASPVRTIVMVHGFRGDHHGLERVVELLPHARIIMADLPGFGRSPAFVSGGGHDIPGYSAFLGGFLDQLELGPETVLLGHSFGSIVVSHFVAANPGRVYPLILVNPIASPALEGPKGIMTKLAVFYYWAAAKLPDALGNALLRSKVIVHLMSVTMAKTRDKELLTFIHGQHHAYFSGFANRDMLLEAFQASAGGTVREVAALLTLPTLLIAGELDEIAPLPHQHKLLERLPDGELVVIAGVGHLIHYETPEPAAAAITDFLERHPAP</sequence>
<name>A0A2V3DSY5_9MICC</name>
<evidence type="ECO:0000313" key="2">
    <source>
        <dbReference type="EMBL" id="PXA65254.1"/>
    </source>
</evidence>
<reference evidence="2 3" key="1">
    <citation type="submission" date="2018-05" db="EMBL/GenBank/DDBJ databases">
        <title>Genetic diversity of glacier-inhabiting Cryobacterium bacteria in China and description of Cryobacterium mengkeensis sp. nov. and Arthrobacter glacialis sp. nov.</title>
        <authorList>
            <person name="Liu Q."/>
            <person name="Xin Y.-H."/>
        </authorList>
    </citation>
    <scope>NUCLEOTIDE SEQUENCE [LARGE SCALE GENOMIC DNA]</scope>
    <source>
        <strain evidence="2 3">GP3</strain>
    </source>
</reference>